<keyword evidence="1" id="KW-0472">Membrane</keyword>
<protein>
    <submittedName>
        <fullName evidence="2">Uncharacterized protein</fullName>
    </submittedName>
</protein>
<dbReference type="GO" id="GO:0061462">
    <property type="term" value="P:protein localization to lysosome"/>
    <property type="evidence" value="ECO:0007669"/>
    <property type="project" value="TreeGrafter"/>
</dbReference>
<organism evidence="2 3">
    <name type="scientific">Laticauda laticaudata</name>
    <name type="common">Blue-ringed sea krait</name>
    <name type="synonym">Blue-lipped sea krait</name>
    <dbReference type="NCBI Taxonomy" id="8630"/>
    <lineage>
        <taxon>Eukaryota</taxon>
        <taxon>Metazoa</taxon>
        <taxon>Chordata</taxon>
        <taxon>Craniata</taxon>
        <taxon>Vertebrata</taxon>
        <taxon>Euteleostomi</taxon>
        <taxon>Lepidosauria</taxon>
        <taxon>Squamata</taxon>
        <taxon>Bifurcata</taxon>
        <taxon>Unidentata</taxon>
        <taxon>Episquamata</taxon>
        <taxon>Toxicofera</taxon>
        <taxon>Serpentes</taxon>
        <taxon>Colubroidea</taxon>
        <taxon>Elapidae</taxon>
        <taxon>Laticaudinae</taxon>
        <taxon>Laticauda</taxon>
    </lineage>
</organism>
<dbReference type="PANTHER" id="PTHR16130">
    <property type="entry name" value="LYSOSOMAL COBALAMIN TRANSPORTER-RELATED"/>
    <property type="match status" value="1"/>
</dbReference>
<evidence type="ECO:0000256" key="1">
    <source>
        <dbReference type="SAM" id="Phobius"/>
    </source>
</evidence>
<keyword evidence="1" id="KW-0812">Transmembrane</keyword>
<dbReference type="PANTHER" id="PTHR16130:SF2">
    <property type="entry name" value="LYSOSOMAL COBALAMIN TRANSPORT ESCORT PROTEIN LMBD1"/>
    <property type="match status" value="1"/>
</dbReference>
<dbReference type="GO" id="GO:0005765">
    <property type="term" value="C:lysosomal membrane"/>
    <property type="evidence" value="ECO:0007669"/>
    <property type="project" value="TreeGrafter"/>
</dbReference>
<evidence type="ECO:0000313" key="3">
    <source>
        <dbReference type="Proteomes" id="UP000694406"/>
    </source>
</evidence>
<keyword evidence="3" id="KW-1185">Reference proteome</keyword>
<accession>A0A8C5SSP7</accession>
<name>A0A8C5SSP7_LATLA</name>
<dbReference type="Proteomes" id="UP000694406">
    <property type="component" value="Unplaced"/>
</dbReference>
<reference evidence="2" key="1">
    <citation type="submission" date="2025-08" db="UniProtKB">
        <authorList>
            <consortium name="Ensembl"/>
        </authorList>
    </citation>
    <scope>IDENTIFICATION</scope>
</reference>
<dbReference type="GeneTree" id="ENSGT01010000228960"/>
<keyword evidence="1" id="KW-1133">Transmembrane helix</keyword>
<proteinExistence type="predicted"/>
<sequence length="92" mass="10599">MNVEINYFVTIICLFFFSRRESEVISTITSIFALAIALITSALLPVDIFLVSYVKNQNGTFKVFIHPPFSIIFVTNPVFLVFFRTNIYYTVT</sequence>
<feature type="transmembrane region" description="Helical" evidence="1">
    <location>
        <begin position="64"/>
        <end position="83"/>
    </location>
</feature>
<reference evidence="2" key="2">
    <citation type="submission" date="2025-09" db="UniProtKB">
        <authorList>
            <consortium name="Ensembl"/>
        </authorList>
    </citation>
    <scope>IDENTIFICATION</scope>
</reference>
<evidence type="ECO:0000313" key="2">
    <source>
        <dbReference type="Ensembl" id="ENSLLTP00000023012.1"/>
    </source>
</evidence>
<dbReference type="AlphaFoldDB" id="A0A8C5SSP7"/>
<feature type="transmembrane region" description="Helical" evidence="1">
    <location>
        <begin position="24"/>
        <end position="44"/>
    </location>
</feature>
<dbReference type="InterPro" id="IPR050854">
    <property type="entry name" value="LMBD1_LysCbl_Transport"/>
</dbReference>
<dbReference type="Ensembl" id="ENSLLTT00000023863.1">
    <property type="protein sequence ID" value="ENSLLTP00000023012.1"/>
    <property type="gene ID" value="ENSLLTG00000017038.1"/>
</dbReference>